<accession>A0AAD9G367</accession>
<evidence type="ECO:0000313" key="2">
    <source>
        <dbReference type="Proteomes" id="UP001259832"/>
    </source>
</evidence>
<sequence length="238" mass="26510">MASEKNNELVVYDDDSTTTVTKRKLGRAIAYVSAQAQDLANNQLQMHFNQQLNFQQQQLYTETHVEEARAEAEARTEALAQMIRSTQVDPAALELHVNSQLQSAISAANTAAQCEARAAAENHAVQQAQISDIRMAEGLKHVQAQLHENLELHFREILSAHIDQVNAQIQLAVATQSREILNGMQQQMASFQDEILSRVLDQAKSTAERKAISIVRLHHAEENAAHDAIKTSLLQNMK</sequence>
<gene>
    <name evidence="1" type="ORF">P3T76_013904</name>
</gene>
<comment type="caution">
    <text evidence="1">The sequence shown here is derived from an EMBL/GenBank/DDBJ whole genome shotgun (WGS) entry which is preliminary data.</text>
</comment>
<dbReference type="AlphaFoldDB" id="A0AAD9G367"/>
<evidence type="ECO:0000313" key="1">
    <source>
        <dbReference type="EMBL" id="KAK1930582.1"/>
    </source>
</evidence>
<proteinExistence type="predicted"/>
<organism evidence="1 2">
    <name type="scientific">Phytophthora citrophthora</name>
    <dbReference type="NCBI Taxonomy" id="4793"/>
    <lineage>
        <taxon>Eukaryota</taxon>
        <taxon>Sar</taxon>
        <taxon>Stramenopiles</taxon>
        <taxon>Oomycota</taxon>
        <taxon>Peronosporomycetes</taxon>
        <taxon>Peronosporales</taxon>
        <taxon>Peronosporaceae</taxon>
        <taxon>Phytophthora</taxon>
    </lineage>
</organism>
<reference evidence="1" key="1">
    <citation type="submission" date="2023-08" db="EMBL/GenBank/DDBJ databases">
        <title>Reference Genome Resource for the Citrus Pathogen Phytophthora citrophthora.</title>
        <authorList>
            <person name="Moller H."/>
            <person name="Coetzee B."/>
            <person name="Rose L.J."/>
            <person name="Van Niekerk J.M."/>
        </authorList>
    </citation>
    <scope>NUCLEOTIDE SEQUENCE</scope>
    <source>
        <strain evidence="1">STE-U-9442</strain>
    </source>
</reference>
<keyword evidence="2" id="KW-1185">Reference proteome</keyword>
<name>A0AAD9G367_9STRA</name>
<dbReference type="Proteomes" id="UP001259832">
    <property type="component" value="Unassembled WGS sequence"/>
</dbReference>
<dbReference type="EMBL" id="JASMQC010000038">
    <property type="protein sequence ID" value="KAK1930582.1"/>
    <property type="molecule type" value="Genomic_DNA"/>
</dbReference>
<protein>
    <submittedName>
        <fullName evidence="1">Uncharacterized protein</fullName>
    </submittedName>
</protein>